<dbReference type="InterPro" id="IPR044876">
    <property type="entry name" value="HRDC_dom_sf"/>
</dbReference>
<dbReference type="PANTHER" id="PTHR12124:SF47">
    <property type="entry name" value="EXOSOME COMPONENT 10"/>
    <property type="match status" value="1"/>
</dbReference>
<dbReference type="SMART" id="SM00474">
    <property type="entry name" value="35EXOc"/>
    <property type="match status" value="1"/>
</dbReference>
<evidence type="ECO:0000256" key="1">
    <source>
        <dbReference type="ARBA" id="ARBA00004123"/>
    </source>
</evidence>
<comment type="similarity">
    <text evidence="8">Belongs to the exosome component 10/RRP6 family.</text>
</comment>
<dbReference type="GO" id="GO:0071040">
    <property type="term" value="P:nuclear polyadenylation-dependent antisense transcript catabolic process"/>
    <property type="evidence" value="ECO:0007669"/>
    <property type="project" value="TreeGrafter"/>
</dbReference>
<dbReference type="GO" id="GO:0071039">
    <property type="term" value="P:nuclear polyadenylation-dependent CUT catabolic process"/>
    <property type="evidence" value="ECO:0007669"/>
    <property type="project" value="TreeGrafter"/>
</dbReference>
<evidence type="ECO:0000259" key="10">
    <source>
        <dbReference type="PROSITE" id="PS50967"/>
    </source>
</evidence>
<dbReference type="Gene3D" id="3.30.420.10">
    <property type="entry name" value="Ribonuclease H-like superfamily/Ribonuclease H"/>
    <property type="match status" value="1"/>
</dbReference>
<evidence type="ECO:0000313" key="11">
    <source>
        <dbReference type="EMBL" id="KAK0749925.1"/>
    </source>
</evidence>
<evidence type="ECO:0000256" key="7">
    <source>
        <dbReference type="ARBA" id="ARBA00023242"/>
    </source>
</evidence>
<protein>
    <submittedName>
        <fullName evidence="11">Ribonuclease H-like domain-containing protein</fullName>
    </submittedName>
</protein>
<keyword evidence="6" id="KW-0269">Exonuclease</keyword>
<dbReference type="Pfam" id="PF01612">
    <property type="entry name" value="DNA_pol_A_exo1"/>
    <property type="match status" value="1"/>
</dbReference>
<dbReference type="InterPro" id="IPR049559">
    <property type="entry name" value="Rrp6p-like_exo"/>
</dbReference>
<evidence type="ECO:0000313" key="12">
    <source>
        <dbReference type="Proteomes" id="UP001172155"/>
    </source>
</evidence>
<dbReference type="GO" id="GO:0071035">
    <property type="term" value="P:nuclear polyadenylation-dependent rRNA catabolic process"/>
    <property type="evidence" value="ECO:0007669"/>
    <property type="project" value="TreeGrafter"/>
</dbReference>
<gene>
    <name evidence="11" type="ORF">B0T18DRAFT_407858</name>
</gene>
<name>A0AA40K8P1_9PEZI</name>
<keyword evidence="4" id="KW-0378">Hydrolase</keyword>
<dbReference type="Pfam" id="PF08066">
    <property type="entry name" value="PMC2NT"/>
    <property type="match status" value="1"/>
</dbReference>
<dbReference type="GO" id="GO:0000467">
    <property type="term" value="P:exonucleolytic trimming to generate mature 3'-end of 5.8S rRNA from tricistronic rRNA transcript (SSU-rRNA, 5.8S rRNA, LSU-rRNA)"/>
    <property type="evidence" value="ECO:0007669"/>
    <property type="project" value="InterPro"/>
</dbReference>
<dbReference type="InterPro" id="IPR002121">
    <property type="entry name" value="HRDC_dom"/>
</dbReference>
<reference evidence="11" key="1">
    <citation type="submission" date="2023-06" db="EMBL/GenBank/DDBJ databases">
        <title>Genome-scale phylogeny and comparative genomics of the fungal order Sordariales.</title>
        <authorList>
            <consortium name="Lawrence Berkeley National Laboratory"/>
            <person name="Hensen N."/>
            <person name="Bonometti L."/>
            <person name="Westerberg I."/>
            <person name="Brannstrom I.O."/>
            <person name="Guillou S."/>
            <person name="Cros-Aarteil S."/>
            <person name="Calhoun S."/>
            <person name="Haridas S."/>
            <person name="Kuo A."/>
            <person name="Mondo S."/>
            <person name="Pangilinan J."/>
            <person name="Riley R."/>
            <person name="LaButti K."/>
            <person name="Andreopoulos B."/>
            <person name="Lipzen A."/>
            <person name="Chen C."/>
            <person name="Yanf M."/>
            <person name="Daum C."/>
            <person name="Ng V."/>
            <person name="Clum A."/>
            <person name="Steindorff A."/>
            <person name="Ohm R."/>
            <person name="Martin F."/>
            <person name="Silar P."/>
            <person name="Natvig D."/>
            <person name="Lalanne C."/>
            <person name="Gautier V."/>
            <person name="Ament-velasquez S.L."/>
            <person name="Kruys A."/>
            <person name="Hutchinson M.I."/>
            <person name="Powell A.J."/>
            <person name="Barry K."/>
            <person name="Miller A.N."/>
            <person name="Grigoriev I.V."/>
            <person name="Debuchy R."/>
            <person name="Gladieux P."/>
            <person name="Thoren M.H."/>
            <person name="Johannesson H."/>
        </authorList>
    </citation>
    <scope>NUCLEOTIDE SEQUENCE</scope>
    <source>
        <strain evidence="11">SMH3187-1</strain>
    </source>
</reference>
<keyword evidence="3" id="KW-0540">Nuclease</keyword>
<feature type="region of interest" description="Disordered" evidence="9">
    <location>
        <begin position="114"/>
        <end position="134"/>
    </location>
</feature>
<feature type="compositionally biased region" description="Acidic residues" evidence="9">
    <location>
        <begin position="654"/>
        <end position="668"/>
    </location>
</feature>
<dbReference type="InterPro" id="IPR036397">
    <property type="entry name" value="RNaseH_sf"/>
</dbReference>
<organism evidence="11 12">
    <name type="scientific">Schizothecium vesticola</name>
    <dbReference type="NCBI Taxonomy" id="314040"/>
    <lineage>
        <taxon>Eukaryota</taxon>
        <taxon>Fungi</taxon>
        <taxon>Dikarya</taxon>
        <taxon>Ascomycota</taxon>
        <taxon>Pezizomycotina</taxon>
        <taxon>Sordariomycetes</taxon>
        <taxon>Sordariomycetidae</taxon>
        <taxon>Sordariales</taxon>
        <taxon>Schizotheciaceae</taxon>
        <taxon>Schizothecium</taxon>
    </lineage>
</organism>
<accession>A0AA40K8P1</accession>
<comment type="subcellular location">
    <subcellularLocation>
        <location evidence="1">Nucleus</location>
    </subcellularLocation>
</comment>
<dbReference type="GO" id="GO:0003727">
    <property type="term" value="F:single-stranded RNA binding"/>
    <property type="evidence" value="ECO:0007669"/>
    <property type="project" value="TreeGrafter"/>
</dbReference>
<dbReference type="GO" id="GO:0071044">
    <property type="term" value="P:histone mRNA catabolic process"/>
    <property type="evidence" value="ECO:0007669"/>
    <property type="project" value="TreeGrafter"/>
</dbReference>
<dbReference type="GO" id="GO:0071051">
    <property type="term" value="P:poly(A)-dependent snoRNA 3'-end processing"/>
    <property type="evidence" value="ECO:0007669"/>
    <property type="project" value="TreeGrafter"/>
</dbReference>
<dbReference type="Gene3D" id="1.10.150.80">
    <property type="entry name" value="HRDC domain"/>
    <property type="match status" value="1"/>
</dbReference>
<feature type="compositionally biased region" description="Acidic residues" evidence="9">
    <location>
        <begin position="762"/>
        <end position="772"/>
    </location>
</feature>
<evidence type="ECO:0000256" key="5">
    <source>
        <dbReference type="ARBA" id="ARBA00022835"/>
    </source>
</evidence>
<dbReference type="InterPro" id="IPR012337">
    <property type="entry name" value="RNaseH-like_sf"/>
</dbReference>
<dbReference type="SUPFAM" id="SSF47819">
    <property type="entry name" value="HRDC-like"/>
    <property type="match status" value="1"/>
</dbReference>
<evidence type="ECO:0000256" key="2">
    <source>
        <dbReference type="ARBA" id="ARBA00022552"/>
    </source>
</evidence>
<feature type="compositionally biased region" description="Low complexity" evidence="9">
    <location>
        <begin position="696"/>
        <end position="709"/>
    </location>
</feature>
<proteinExistence type="inferred from homology"/>
<dbReference type="GO" id="GO:0000175">
    <property type="term" value="F:3'-5'-RNA exonuclease activity"/>
    <property type="evidence" value="ECO:0007669"/>
    <property type="project" value="InterPro"/>
</dbReference>
<feature type="compositionally biased region" description="Basic residues" evidence="9">
    <location>
        <begin position="713"/>
        <end position="726"/>
    </location>
</feature>
<dbReference type="PROSITE" id="PS50967">
    <property type="entry name" value="HRDC"/>
    <property type="match status" value="1"/>
</dbReference>
<dbReference type="EMBL" id="JAUKUD010000003">
    <property type="protein sequence ID" value="KAK0749925.1"/>
    <property type="molecule type" value="Genomic_DNA"/>
</dbReference>
<dbReference type="GO" id="GO:0071038">
    <property type="term" value="P:TRAMP-dependent tRNA surveillance pathway"/>
    <property type="evidence" value="ECO:0007669"/>
    <property type="project" value="TreeGrafter"/>
</dbReference>
<dbReference type="InterPro" id="IPR012588">
    <property type="entry name" value="Exosome-assoc_fac_Rrp6_N"/>
</dbReference>
<dbReference type="Pfam" id="PF00570">
    <property type="entry name" value="HRDC"/>
    <property type="match status" value="1"/>
</dbReference>
<feature type="compositionally biased region" description="Basic and acidic residues" evidence="9">
    <location>
        <begin position="121"/>
        <end position="134"/>
    </location>
</feature>
<dbReference type="InterPro" id="IPR010997">
    <property type="entry name" value="HRDC-like_sf"/>
</dbReference>
<dbReference type="InterPro" id="IPR002562">
    <property type="entry name" value="3'-5'_exonuclease_dom"/>
</dbReference>
<dbReference type="SMART" id="SM00341">
    <property type="entry name" value="HRDC"/>
    <property type="match status" value="1"/>
</dbReference>
<feature type="compositionally biased region" description="Basic and acidic residues" evidence="9">
    <location>
        <begin position="727"/>
        <end position="738"/>
    </location>
</feature>
<dbReference type="GO" id="GO:0071036">
    <property type="term" value="P:nuclear polyadenylation-dependent snoRNA catabolic process"/>
    <property type="evidence" value="ECO:0007669"/>
    <property type="project" value="TreeGrafter"/>
</dbReference>
<evidence type="ECO:0000256" key="3">
    <source>
        <dbReference type="ARBA" id="ARBA00022722"/>
    </source>
</evidence>
<sequence>MESSQDFAALRESIQKALVTTTRTVNGLANEDLQFQRTAHRAVGQHLDDKSDRFLRLATDLLQSAGKFTGQNVSKLEDADDVDIRWRSIVDVIDGLLEKADTCLDEYTGLIKRKGAPTAEPGRDAKRPKSTSDKLDWSMKRANIVKPQDAFEKKVDNSDLGPWKPLLTQKPHAKVSLEDSLQISNDGDKPQYRHPYQTEITDMEYPRRVFEKAEPKIHTPIESTKAIWVDTYEGVLEMLEELKRAPEIAVDLEHHDFRSYVGLLSLMQISTRDKDWIVDTLVPWRHKLEVLNEVFADPSIIKVLHGAFMDVVWLQRDLGLYLVGLFDTYWACRALDYPGKSLAYLLGKFVDFEADKKYQLADWRIRPLPEEMFYYARSDTHFLLYIFDKVRNELIDSSVPTDPERDLMRHVLNNSKEVALQRYEVSIYDPDNGHGGRGWYNNLVKSPVLYDGEQFAVYKAVHKWRDDTARARDESPLFIMNQQAIADIASMLPSDKKALWSLLDKSARGLKNDMDELFAVIQAARKEGINGPTMMDIFRGSPSSANQSKPPVKAEVNIPDIQELKVDKSQFWGPLPLSSAWDGSTRAPASDDKVEIVLTYPRIVDEENDDDLAEHQLQNESSSGGHETAPEAQTPADEEFTLKKTGRKRKVDDRDDDDDDDDESETESEFAPADAESGSEMDVDEAASDVADGEAPEASTAESSEAARLARNERKKLRKIKKKAKREAKTDVDEEARAAAKAAKKARKAERKAAKEQQSTGAEEEGEEEEQAFDYSKAASVLNASKPTGEEKRGGKNGKGKKTFDPYSNKSGDAPKGERRLGLVKSGKTATFKK</sequence>
<dbReference type="GO" id="GO:0000176">
    <property type="term" value="C:nuclear exosome (RNase complex)"/>
    <property type="evidence" value="ECO:0007669"/>
    <property type="project" value="InterPro"/>
</dbReference>
<evidence type="ECO:0000256" key="8">
    <source>
        <dbReference type="ARBA" id="ARBA00043957"/>
    </source>
</evidence>
<keyword evidence="7" id="KW-0539">Nucleus</keyword>
<dbReference type="CDD" id="cd06147">
    <property type="entry name" value="Rrp6p_like_exo"/>
    <property type="match status" value="1"/>
</dbReference>
<dbReference type="GO" id="GO:0005730">
    <property type="term" value="C:nucleolus"/>
    <property type="evidence" value="ECO:0007669"/>
    <property type="project" value="TreeGrafter"/>
</dbReference>
<keyword evidence="2" id="KW-0698">rRNA processing</keyword>
<keyword evidence="12" id="KW-1185">Reference proteome</keyword>
<dbReference type="GO" id="GO:0071037">
    <property type="term" value="P:nuclear polyadenylation-dependent snRNA catabolic process"/>
    <property type="evidence" value="ECO:0007669"/>
    <property type="project" value="TreeGrafter"/>
</dbReference>
<dbReference type="PANTHER" id="PTHR12124">
    <property type="entry name" value="POLYMYOSITIS/SCLERODERMA AUTOANTIGEN-RELATED"/>
    <property type="match status" value="1"/>
</dbReference>
<dbReference type="GO" id="GO:0000166">
    <property type="term" value="F:nucleotide binding"/>
    <property type="evidence" value="ECO:0007669"/>
    <property type="project" value="InterPro"/>
</dbReference>
<feature type="compositionally biased region" description="Polar residues" evidence="9">
    <location>
        <begin position="616"/>
        <end position="625"/>
    </location>
</feature>
<evidence type="ECO:0000256" key="9">
    <source>
        <dbReference type="SAM" id="MobiDB-lite"/>
    </source>
</evidence>
<dbReference type="AlphaFoldDB" id="A0AA40K8P1"/>
<feature type="compositionally biased region" description="Acidic residues" evidence="9">
    <location>
        <begin position="677"/>
        <end position="695"/>
    </location>
</feature>
<evidence type="ECO:0000256" key="6">
    <source>
        <dbReference type="ARBA" id="ARBA00022839"/>
    </source>
</evidence>
<feature type="region of interest" description="Disordered" evidence="9">
    <location>
        <begin position="616"/>
        <end position="834"/>
    </location>
</feature>
<dbReference type="InterPro" id="IPR045092">
    <property type="entry name" value="Rrp6-like"/>
</dbReference>
<keyword evidence="5" id="KW-0271">Exosome</keyword>
<dbReference type="Proteomes" id="UP001172155">
    <property type="component" value="Unassembled WGS sequence"/>
</dbReference>
<dbReference type="FunFam" id="3.30.420.10:FF:000059">
    <property type="entry name" value="Exosome complex exonuclease Rrp6"/>
    <property type="match status" value="1"/>
</dbReference>
<dbReference type="SUPFAM" id="SSF53098">
    <property type="entry name" value="Ribonuclease H-like"/>
    <property type="match status" value="1"/>
</dbReference>
<comment type="caution">
    <text evidence="11">The sequence shown here is derived from an EMBL/GenBank/DDBJ whole genome shotgun (WGS) entry which is preliminary data.</text>
</comment>
<feature type="domain" description="HRDC" evidence="10">
    <location>
        <begin position="451"/>
        <end position="531"/>
    </location>
</feature>
<evidence type="ECO:0000256" key="4">
    <source>
        <dbReference type="ARBA" id="ARBA00022801"/>
    </source>
</evidence>